<keyword evidence="1" id="KW-0175">Coiled coil</keyword>
<feature type="chain" id="PRO_5035248982" description="DUF3078 domain-containing protein" evidence="2">
    <location>
        <begin position="24"/>
        <end position="490"/>
    </location>
</feature>
<proteinExistence type="predicted"/>
<evidence type="ECO:0000313" key="3">
    <source>
        <dbReference type="EMBL" id="GGB14696.1"/>
    </source>
</evidence>
<evidence type="ECO:0000256" key="2">
    <source>
        <dbReference type="SAM" id="SignalP"/>
    </source>
</evidence>
<reference evidence="3" key="1">
    <citation type="journal article" date="2014" name="Int. J. Syst. Evol. Microbiol.">
        <title>Complete genome sequence of Corynebacterium casei LMG S-19264T (=DSM 44701T), isolated from a smear-ripened cheese.</title>
        <authorList>
            <consortium name="US DOE Joint Genome Institute (JGI-PGF)"/>
            <person name="Walter F."/>
            <person name="Albersmeier A."/>
            <person name="Kalinowski J."/>
            <person name="Ruckert C."/>
        </authorList>
    </citation>
    <scope>NUCLEOTIDE SEQUENCE</scope>
    <source>
        <strain evidence="3">CGMCC 1.15448</strain>
    </source>
</reference>
<dbReference type="EMBL" id="BMJC01000005">
    <property type="protein sequence ID" value="GGB14696.1"/>
    <property type="molecule type" value="Genomic_DNA"/>
</dbReference>
<name>A0A8J2UGM2_9BACT</name>
<accession>A0A8J2UGM2</accession>
<evidence type="ECO:0008006" key="5">
    <source>
        <dbReference type="Google" id="ProtNLM"/>
    </source>
</evidence>
<protein>
    <recommendedName>
        <fullName evidence="5">DUF3078 domain-containing protein</fullName>
    </recommendedName>
</protein>
<sequence>MLSLKCLLCLLAGMLLFRTISHGQVADSLTEKVIRFPARLFSRIQGKTASLDRQLARQTDKMLERMARREERLRRRLSRIDSASAQRLFAGSAEQYAALARSIVMDSGSVAIPLSGEYLPYVDSLKGSLFFLQQNPQWVGAASPTQLAQVQGSMAQFQQLQAKLGDADQIKAFIRQRKEAIKQYLSRYTNLPPGIAGEYQGLNREAYYYAEQVREYKQLLNDPDRLEKKALSLLGQLPAFRQFMKNNGQLAGLFGVPAGYGSPTALAGLQTRDQVTQAIQSQLATGGQGALSALHQNLQSAEQQLDGFKDKLNHLGSGSGDIDMPNFKPNGQRTKSLWRRLEAGVNLQTSRTNRYYPNVLDLGGSLGYRLTDKSTIGVGTSLKIGLGSDFRHMALTASGASLRSYVDIVLKGSFFASGGLEYNHTSALRSYQDIRRLSGWTTSGLIGITKTVSVKSRVFKKTKLSLLWDFLSYRQRPQTPAIVYRLGYSF</sequence>
<keyword evidence="2" id="KW-0732">Signal</keyword>
<dbReference type="Proteomes" id="UP000607559">
    <property type="component" value="Unassembled WGS sequence"/>
</dbReference>
<keyword evidence="4" id="KW-1185">Reference proteome</keyword>
<comment type="caution">
    <text evidence="3">The sequence shown here is derived from an EMBL/GenBank/DDBJ whole genome shotgun (WGS) entry which is preliminary data.</text>
</comment>
<feature type="coiled-coil region" evidence="1">
    <location>
        <begin position="56"/>
        <end position="83"/>
    </location>
</feature>
<organism evidence="3 4">
    <name type="scientific">Puia dinghuensis</name>
    <dbReference type="NCBI Taxonomy" id="1792502"/>
    <lineage>
        <taxon>Bacteria</taxon>
        <taxon>Pseudomonadati</taxon>
        <taxon>Bacteroidota</taxon>
        <taxon>Chitinophagia</taxon>
        <taxon>Chitinophagales</taxon>
        <taxon>Chitinophagaceae</taxon>
        <taxon>Puia</taxon>
    </lineage>
</organism>
<feature type="signal peptide" evidence="2">
    <location>
        <begin position="1"/>
        <end position="23"/>
    </location>
</feature>
<evidence type="ECO:0000256" key="1">
    <source>
        <dbReference type="SAM" id="Coils"/>
    </source>
</evidence>
<reference evidence="3" key="2">
    <citation type="submission" date="2020-09" db="EMBL/GenBank/DDBJ databases">
        <authorList>
            <person name="Sun Q."/>
            <person name="Zhou Y."/>
        </authorList>
    </citation>
    <scope>NUCLEOTIDE SEQUENCE</scope>
    <source>
        <strain evidence="3">CGMCC 1.15448</strain>
    </source>
</reference>
<evidence type="ECO:0000313" key="4">
    <source>
        <dbReference type="Proteomes" id="UP000607559"/>
    </source>
</evidence>
<gene>
    <name evidence="3" type="ORF">GCM10011511_43070</name>
</gene>
<dbReference type="AlphaFoldDB" id="A0A8J2UGM2"/>
<dbReference type="RefSeq" id="WP_188935690.1">
    <property type="nucleotide sequence ID" value="NZ_BMJC01000005.1"/>
</dbReference>